<protein>
    <recommendedName>
        <fullName evidence="3">DUF2262 domain-containing protein</fullName>
    </recommendedName>
</protein>
<proteinExistence type="predicted"/>
<accession>A0ABT3PSA0</accession>
<evidence type="ECO:0000313" key="2">
    <source>
        <dbReference type="Proteomes" id="UP001207918"/>
    </source>
</evidence>
<gene>
    <name evidence="1" type="ORF">J6I44_17820</name>
</gene>
<reference evidence="1 2" key="1">
    <citation type="submission" date="2021-03" db="EMBL/GenBank/DDBJ databases">
        <title>Aliifodinibius sp. nov., a new bacterium isolated from saline soil.</title>
        <authorList>
            <person name="Galisteo C."/>
            <person name="De La Haba R."/>
            <person name="Sanchez-Porro C."/>
            <person name="Ventosa A."/>
        </authorList>
    </citation>
    <scope>NUCLEOTIDE SEQUENCE [LARGE SCALE GENOMIC DNA]</scope>
    <source>
        <strain evidence="1 2">1BSP15-2V2</strain>
    </source>
</reference>
<organism evidence="1 2">
    <name type="scientific">Fodinibius salsisoli</name>
    <dbReference type="NCBI Taxonomy" id="2820877"/>
    <lineage>
        <taxon>Bacteria</taxon>
        <taxon>Pseudomonadati</taxon>
        <taxon>Balneolota</taxon>
        <taxon>Balneolia</taxon>
        <taxon>Balneolales</taxon>
        <taxon>Balneolaceae</taxon>
        <taxon>Fodinibius</taxon>
    </lineage>
</organism>
<dbReference type="RefSeq" id="WP_265767529.1">
    <property type="nucleotide sequence ID" value="NZ_JAGGJA010000016.1"/>
</dbReference>
<evidence type="ECO:0000313" key="1">
    <source>
        <dbReference type="EMBL" id="MCW9708722.1"/>
    </source>
</evidence>
<keyword evidence="2" id="KW-1185">Reference proteome</keyword>
<comment type="caution">
    <text evidence="1">The sequence shown here is derived from an EMBL/GenBank/DDBJ whole genome shotgun (WGS) entry which is preliminary data.</text>
</comment>
<name>A0ABT3PSA0_9BACT</name>
<dbReference type="EMBL" id="JAGGJA010000016">
    <property type="protein sequence ID" value="MCW9708722.1"/>
    <property type="molecule type" value="Genomic_DNA"/>
</dbReference>
<evidence type="ECO:0008006" key="3">
    <source>
        <dbReference type="Google" id="ProtNLM"/>
    </source>
</evidence>
<dbReference type="Proteomes" id="UP001207918">
    <property type="component" value="Unassembled WGS sequence"/>
</dbReference>
<sequence length="243" mass="28192">MRRGAFRYAVRTALKKVRKTPVIQTFLEDSTCVISLSAGDIDEEIILDDIKFINGKEAWKRVEQESTRAMEASALASDRWEEKLEQERENPPTTNLTIDDFAELIEQFKPEFMEMDGGVFVKRTYDYPLLGDSESEALANRFKLMELLKSSAHYEELDRLYGYFKGVNFSEGDLLPTLCDAFVEKLGNRLKMAFGDRSFKTYMVVDRSTLYHFTFCTERDDGYKFPRYCEHSEGGVERVIRLP</sequence>